<dbReference type="Proteomes" id="UP000198660">
    <property type="component" value="Unassembled WGS sequence"/>
</dbReference>
<keyword evidence="2 5" id="KW-0238">DNA-binding</keyword>
<dbReference type="Pfam" id="PF01047">
    <property type="entry name" value="MarR"/>
    <property type="match status" value="1"/>
</dbReference>
<reference evidence="6" key="1">
    <citation type="submission" date="2016-10" db="EMBL/GenBank/DDBJ databases">
        <authorList>
            <person name="Varghese N."/>
            <person name="Submissions S."/>
        </authorList>
    </citation>
    <scope>NUCLEOTIDE SEQUENCE [LARGE SCALE GENOMIC DNA]</scope>
    <source>
        <strain evidence="6">DSM 45789</strain>
    </source>
</reference>
<name>A0A1I6TIQ4_9BACL</name>
<proteinExistence type="predicted"/>
<dbReference type="InterPro" id="IPR036388">
    <property type="entry name" value="WH-like_DNA-bd_sf"/>
</dbReference>
<dbReference type="SMART" id="SM00347">
    <property type="entry name" value="HTH_MARR"/>
    <property type="match status" value="1"/>
</dbReference>
<dbReference type="AlphaFoldDB" id="A0A1I6TIQ4"/>
<dbReference type="GO" id="GO:0003700">
    <property type="term" value="F:DNA-binding transcription factor activity"/>
    <property type="evidence" value="ECO:0007669"/>
    <property type="project" value="InterPro"/>
</dbReference>
<feature type="domain" description="HTH marR-type" evidence="4">
    <location>
        <begin position="6"/>
        <end position="138"/>
    </location>
</feature>
<evidence type="ECO:0000256" key="3">
    <source>
        <dbReference type="ARBA" id="ARBA00023163"/>
    </source>
</evidence>
<dbReference type="PROSITE" id="PS50995">
    <property type="entry name" value="HTH_MARR_2"/>
    <property type="match status" value="1"/>
</dbReference>
<evidence type="ECO:0000256" key="2">
    <source>
        <dbReference type="ARBA" id="ARBA00023125"/>
    </source>
</evidence>
<dbReference type="InterPro" id="IPR000835">
    <property type="entry name" value="HTH_MarR-typ"/>
</dbReference>
<keyword evidence="3" id="KW-0804">Transcription</keyword>
<protein>
    <submittedName>
        <fullName evidence="5">DNA-binding transcriptional regulator, MarR family</fullName>
    </submittedName>
</protein>
<dbReference type="InterPro" id="IPR023187">
    <property type="entry name" value="Tscrpt_reg_MarR-type_CS"/>
</dbReference>
<accession>A0A1I6TIQ4</accession>
<dbReference type="SUPFAM" id="SSF46785">
    <property type="entry name" value="Winged helix' DNA-binding domain"/>
    <property type="match status" value="1"/>
</dbReference>
<organism evidence="5 6">
    <name type="scientific">Marininema halotolerans</name>
    <dbReference type="NCBI Taxonomy" id="1155944"/>
    <lineage>
        <taxon>Bacteria</taxon>
        <taxon>Bacillati</taxon>
        <taxon>Bacillota</taxon>
        <taxon>Bacilli</taxon>
        <taxon>Bacillales</taxon>
        <taxon>Thermoactinomycetaceae</taxon>
        <taxon>Marininema</taxon>
    </lineage>
</organism>
<dbReference type="GO" id="GO:0003677">
    <property type="term" value="F:DNA binding"/>
    <property type="evidence" value="ECO:0007669"/>
    <property type="project" value="UniProtKB-KW"/>
</dbReference>
<evidence type="ECO:0000256" key="1">
    <source>
        <dbReference type="ARBA" id="ARBA00023015"/>
    </source>
</evidence>
<evidence type="ECO:0000313" key="5">
    <source>
        <dbReference type="EMBL" id="SFS89079.1"/>
    </source>
</evidence>
<dbReference type="PANTHER" id="PTHR42756:SF1">
    <property type="entry name" value="TRANSCRIPTIONAL REPRESSOR OF EMRAB OPERON"/>
    <property type="match status" value="1"/>
</dbReference>
<dbReference type="RefSeq" id="WP_176392076.1">
    <property type="nucleotide sequence ID" value="NZ_FPAA01000010.1"/>
</dbReference>
<dbReference type="PRINTS" id="PR00598">
    <property type="entry name" value="HTHMARR"/>
</dbReference>
<dbReference type="InterPro" id="IPR036390">
    <property type="entry name" value="WH_DNA-bd_sf"/>
</dbReference>
<keyword evidence="1" id="KW-0805">Transcription regulation</keyword>
<gene>
    <name evidence="5" type="ORF">SAMN05444972_11045</name>
</gene>
<keyword evidence="6" id="KW-1185">Reference proteome</keyword>
<dbReference type="Gene3D" id="1.10.10.10">
    <property type="entry name" value="Winged helix-like DNA-binding domain superfamily/Winged helix DNA-binding domain"/>
    <property type="match status" value="1"/>
</dbReference>
<sequence length="152" mass="17961">MKDETLDELIVLMRMTARAFRQRSFQELKQYNLTFPQSIILKTLSMDGPYSLANLSEQAGMTTSSVSGIVDRLEANDWVTRRRDENDRRVVWIELSDEGKELVRQVPALNSDHFKQLLRRMPEEDVTLLVEQLKKFYRFMEEELNRCGKEEK</sequence>
<dbReference type="EMBL" id="FPAA01000010">
    <property type="protein sequence ID" value="SFS89079.1"/>
    <property type="molecule type" value="Genomic_DNA"/>
</dbReference>
<dbReference type="PROSITE" id="PS01117">
    <property type="entry name" value="HTH_MARR_1"/>
    <property type="match status" value="1"/>
</dbReference>
<evidence type="ECO:0000259" key="4">
    <source>
        <dbReference type="PROSITE" id="PS50995"/>
    </source>
</evidence>
<dbReference type="PANTHER" id="PTHR42756">
    <property type="entry name" value="TRANSCRIPTIONAL REGULATOR, MARR"/>
    <property type="match status" value="1"/>
</dbReference>
<evidence type="ECO:0000313" key="6">
    <source>
        <dbReference type="Proteomes" id="UP000198660"/>
    </source>
</evidence>